<dbReference type="AlphaFoldDB" id="A0A0C2YWQ2"/>
<dbReference type="EMBL" id="KN822163">
    <property type="protein sequence ID" value="KIM54048.1"/>
    <property type="molecule type" value="Genomic_DNA"/>
</dbReference>
<dbReference type="Proteomes" id="UP000053989">
    <property type="component" value="Unassembled WGS sequence"/>
</dbReference>
<reference evidence="3" key="2">
    <citation type="submission" date="2015-01" db="EMBL/GenBank/DDBJ databases">
        <title>Evolutionary Origins and Diversification of the Mycorrhizal Mutualists.</title>
        <authorList>
            <consortium name="DOE Joint Genome Institute"/>
            <consortium name="Mycorrhizal Genomics Consortium"/>
            <person name="Kohler A."/>
            <person name="Kuo A."/>
            <person name="Nagy L.G."/>
            <person name="Floudas D."/>
            <person name="Copeland A."/>
            <person name="Barry K.W."/>
            <person name="Cichocki N."/>
            <person name="Veneault-Fourrey C."/>
            <person name="LaButti K."/>
            <person name="Lindquist E.A."/>
            <person name="Lipzen A."/>
            <person name="Lundell T."/>
            <person name="Morin E."/>
            <person name="Murat C."/>
            <person name="Riley R."/>
            <person name="Ohm R."/>
            <person name="Sun H."/>
            <person name="Tunlid A."/>
            <person name="Henrissat B."/>
            <person name="Grigoriev I.V."/>
            <person name="Hibbett D.S."/>
            <person name="Martin F."/>
        </authorList>
    </citation>
    <scope>NUCLEOTIDE SEQUENCE [LARGE SCALE GENOMIC DNA]</scope>
    <source>
        <strain evidence="3">Foug A</strain>
    </source>
</reference>
<proteinExistence type="predicted"/>
<gene>
    <name evidence="2" type="ORF">SCLCIDRAFT_1222264</name>
</gene>
<dbReference type="HOGENOM" id="CLU_2513951_0_0_1"/>
<dbReference type="InParanoid" id="A0A0C2YWQ2"/>
<protein>
    <submittedName>
        <fullName evidence="2">Uncharacterized protein</fullName>
    </submittedName>
</protein>
<sequence length="85" mass="9916">MVHKIKGMKRKVKIRCHWDDCQCTLVRHNFVRHIREAHLDSERRMGRKFEKSRISSHEGTPTPLLTQDGLDALSDMLSTSKRSTS</sequence>
<organism evidence="2 3">
    <name type="scientific">Scleroderma citrinum Foug A</name>
    <dbReference type="NCBI Taxonomy" id="1036808"/>
    <lineage>
        <taxon>Eukaryota</taxon>
        <taxon>Fungi</taxon>
        <taxon>Dikarya</taxon>
        <taxon>Basidiomycota</taxon>
        <taxon>Agaricomycotina</taxon>
        <taxon>Agaricomycetes</taxon>
        <taxon>Agaricomycetidae</taxon>
        <taxon>Boletales</taxon>
        <taxon>Sclerodermatineae</taxon>
        <taxon>Sclerodermataceae</taxon>
        <taxon>Scleroderma</taxon>
    </lineage>
</organism>
<evidence type="ECO:0000313" key="3">
    <source>
        <dbReference type="Proteomes" id="UP000053989"/>
    </source>
</evidence>
<dbReference type="OrthoDB" id="2666010at2759"/>
<reference evidence="2 3" key="1">
    <citation type="submission" date="2014-04" db="EMBL/GenBank/DDBJ databases">
        <authorList>
            <consortium name="DOE Joint Genome Institute"/>
            <person name="Kuo A."/>
            <person name="Kohler A."/>
            <person name="Nagy L.G."/>
            <person name="Floudas D."/>
            <person name="Copeland A."/>
            <person name="Barry K.W."/>
            <person name="Cichocki N."/>
            <person name="Veneault-Fourrey C."/>
            <person name="LaButti K."/>
            <person name="Lindquist E.A."/>
            <person name="Lipzen A."/>
            <person name="Lundell T."/>
            <person name="Morin E."/>
            <person name="Murat C."/>
            <person name="Sun H."/>
            <person name="Tunlid A."/>
            <person name="Henrissat B."/>
            <person name="Grigoriev I.V."/>
            <person name="Hibbett D.S."/>
            <person name="Martin F."/>
            <person name="Nordberg H.P."/>
            <person name="Cantor M.N."/>
            <person name="Hua S.X."/>
        </authorList>
    </citation>
    <scope>NUCLEOTIDE SEQUENCE [LARGE SCALE GENOMIC DNA]</scope>
    <source>
        <strain evidence="2 3">Foug A</strain>
    </source>
</reference>
<name>A0A0C2YWQ2_9AGAM</name>
<evidence type="ECO:0000313" key="2">
    <source>
        <dbReference type="EMBL" id="KIM54048.1"/>
    </source>
</evidence>
<feature type="region of interest" description="Disordered" evidence="1">
    <location>
        <begin position="48"/>
        <end position="69"/>
    </location>
</feature>
<evidence type="ECO:0000256" key="1">
    <source>
        <dbReference type="SAM" id="MobiDB-lite"/>
    </source>
</evidence>
<accession>A0A0C2YWQ2</accession>
<keyword evidence="3" id="KW-1185">Reference proteome</keyword>